<keyword evidence="8" id="KW-0325">Glycoprotein</keyword>
<evidence type="ECO:0000256" key="8">
    <source>
        <dbReference type="ARBA" id="ARBA00023180"/>
    </source>
</evidence>
<dbReference type="CDD" id="cd03858">
    <property type="entry name" value="M14_CP_N-E_like"/>
    <property type="match status" value="1"/>
</dbReference>
<feature type="signal peptide" evidence="11">
    <location>
        <begin position="1"/>
        <end position="17"/>
    </location>
</feature>
<dbReference type="CDD" id="cd11308">
    <property type="entry name" value="Peptidase_M14NE-CP-C_like"/>
    <property type="match status" value="3"/>
</dbReference>
<evidence type="ECO:0000256" key="2">
    <source>
        <dbReference type="ARBA" id="ARBA00005988"/>
    </source>
</evidence>
<evidence type="ECO:0000256" key="7">
    <source>
        <dbReference type="ARBA" id="ARBA00022833"/>
    </source>
</evidence>
<evidence type="ECO:0000256" key="1">
    <source>
        <dbReference type="ARBA" id="ARBA00001947"/>
    </source>
</evidence>
<comment type="cofactor">
    <cofactor evidence="1">
        <name>Zn(2+)</name>
        <dbReference type="ChEBI" id="CHEBI:29105"/>
    </cofactor>
</comment>
<dbReference type="GO" id="GO:0016485">
    <property type="term" value="P:protein processing"/>
    <property type="evidence" value="ECO:0007669"/>
    <property type="project" value="TreeGrafter"/>
</dbReference>
<dbReference type="SMART" id="SM00631">
    <property type="entry name" value="Zn_pept"/>
    <property type="match status" value="2"/>
</dbReference>
<dbReference type="Gene3D" id="2.60.40.1120">
    <property type="entry name" value="Carboxypeptidase-like, regulatory domain"/>
    <property type="match status" value="4"/>
</dbReference>
<protein>
    <recommendedName>
        <fullName evidence="12">Peptidase M14 domain-containing protein</fullName>
    </recommendedName>
</protein>
<keyword evidence="10" id="KW-0812">Transmembrane</keyword>
<dbReference type="Gene3D" id="3.40.630.10">
    <property type="entry name" value="Zn peptidases"/>
    <property type="match status" value="3"/>
</dbReference>
<keyword evidence="3" id="KW-0121">Carboxypeptidase</keyword>
<keyword evidence="4" id="KW-0645">Protease</keyword>
<dbReference type="GO" id="GO:0004181">
    <property type="term" value="F:metallocarboxypeptidase activity"/>
    <property type="evidence" value="ECO:0007669"/>
    <property type="project" value="InterPro"/>
</dbReference>
<dbReference type="OrthoDB" id="10249045at2759"/>
<dbReference type="PROSITE" id="PS52035">
    <property type="entry name" value="PEPTIDASE_M14"/>
    <property type="match status" value="3"/>
</dbReference>
<dbReference type="SUPFAM" id="SSF53187">
    <property type="entry name" value="Zn-dependent exopeptidases"/>
    <property type="match status" value="3"/>
</dbReference>
<dbReference type="InterPro" id="IPR057246">
    <property type="entry name" value="CARBOXYPEPT_ZN_1"/>
</dbReference>
<evidence type="ECO:0000256" key="5">
    <source>
        <dbReference type="ARBA" id="ARBA00022723"/>
    </source>
</evidence>
<dbReference type="SUPFAM" id="SSF49464">
    <property type="entry name" value="Carboxypeptidase regulatory domain-like"/>
    <property type="match status" value="4"/>
</dbReference>
<evidence type="ECO:0000313" key="13">
    <source>
        <dbReference type="EMBL" id="CAG9862296.1"/>
    </source>
</evidence>
<keyword evidence="11" id="KW-0732">Signal</keyword>
<evidence type="ECO:0000313" key="14">
    <source>
        <dbReference type="Proteomes" id="UP001153712"/>
    </source>
</evidence>
<gene>
    <name evidence="13" type="ORF">PHYEVI_LOCUS8615</name>
</gene>
<dbReference type="PRINTS" id="PR00765">
    <property type="entry name" value="CRBOXYPTASEA"/>
</dbReference>
<keyword evidence="14" id="KW-1185">Reference proteome</keyword>
<keyword evidence="6" id="KW-0378">Hydrolase</keyword>
<dbReference type="GO" id="GO:0006518">
    <property type="term" value="P:peptide metabolic process"/>
    <property type="evidence" value="ECO:0007669"/>
    <property type="project" value="TreeGrafter"/>
</dbReference>
<feature type="domain" description="Peptidase M14" evidence="12">
    <location>
        <begin position="33"/>
        <end position="329"/>
    </location>
</feature>
<name>A0A9N9XS63_PHYSR</name>
<dbReference type="PANTHER" id="PTHR11532:SF62">
    <property type="entry name" value="CARBOXYPEPTIDASE D"/>
    <property type="match status" value="1"/>
</dbReference>
<dbReference type="GO" id="GO:0005615">
    <property type="term" value="C:extracellular space"/>
    <property type="evidence" value="ECO:0007669"/>
    <property type="project" value="TreeGrafter"/>
</dbReference>
<accession>A0A9N9XS63</accession>
<sequence>MYRAIVILCVILNLSEPLSVPKTEYESFLENPRYLDYDEVTNLFRKLEAEHPQLVRLLSVGKSVKNRDLWVLEINANVQNRTLLTPMFKYVANMHGDESVGRQLTIYLALYLIHNYGINERVTKLVNSTDIYLMPSMNPDGYENSLEGLCESKPRYVGRENENSIDLNRDFPDQFDTTKTGTILAGRQPETVAMMTWIISKPFVLSGNLHGGAVVASYPFDDSNSGRQYGQDSPSPDNALFKKLALLYAQSNPVMKNGTACRDDKFDQGITNGAKWYEVRGGMQDFNYVHSNCFEVTFELSCCKFPPARALPREWANNKESMLSFVEATHWGVKGMVQNDKGEGVLDADVVVAGVNHNVTTSNRGEYWRLLLPGSYRMYAVAFGYEPSETVDVVVEEGKTARQDFVLKLQQPQSVNYTIEEINNNTSNKYGFVIDDPTLFKHHHYEDMVKFMTEYSKIYSSISRLHSIGKSVQGRDLMVFVIGSTPDTHVAGKPEFKYVANMHGNEVIGRELLLYLIKYICEGYGTNDRITKLVNTTRIHFLPSMNPDGYEMSQEGDASSLIGRNNANDFDLNRNFPDQYGTNKFNSITQPETAAVMNWTLSQPFVLSANLHNGALVANYPFDDTPNNIPNENLSPDDKVFKHLAHTYANAHRTMHEGIPCPMFPKEIFDGGVTNGAKWYVVTGGMQDWNYLVAGCMEITLEIGCYKYPKANELPDYWLDNKEALVAYMEQVHKGVSGYVTSTIGHPIDFAEILVEGIDHAARSAKFGDYYRILLPGRYNVTFSARGYESYTTEIVVPDSGHVQYNVTLMRDDPRHWANAYDFNLGENHFNPKYHTSHEIDVMLTAMENNYPDIAEFQGGDNFISMAIHSLKITNKTANDEESKFHVAIVGNLFATQPIGRELGVFVARHLLEGYRVGDERVALILSRMVVHVVPVIDKAFESIWGDYDKAASGAVKPERFSCNDISADFRQVGEQVLNVNGRDSNNQDTKSVANAFKRMLVEERFDLVVNLEGGATGILYPTTKDDIRIYKYVADAYSSGLGVKRHCSSAKIGTDKLLTEYLYQEYNTPMLTVKVSCCDYPFVGDIPYIWRETLNPLMRVLSTFLTGVKGTVVNNLGEPMLNASIKISGVAQTYEVTKNKALFKIMLPPGDYELRVFCHDYRPSLDKITVTLGQITTLNVALNKLGTAPEVYPGTIVKTPSENHLQLPFEGDVPTGIRGYVQDYSNHPVAQANVTVLEVNKTVFTDETGKYGVPLPPGNYTVNYESHGYHPTIKLVSLNSYNRLPTIVMVRLKVDSSYFGIPRLPFVFIIGFACAGLLGVGLAFYVCCKKRNEYGPLAQHSFYEDFKYDLRDESKEDELFRTPLKTPILRPYYDEDDEDDDEEIVAFSHNDGAMSDSSFEM</sequence>
<evidence type="ECO:0000259" key="12">
    <source>
        <dbReference type="PROSITE" id="PS52035"/>
    </source>
</evidence>
<proteinExistence type="inferred from homology"/>
<dbReference type="Pfam" id="PF13620">
    <property type="entry name" value="CarboxypepD_reg"/>
    <property type="match status" value="4"/>
</dbReference>
<comment type="similarity">
    <text evidence="2 9">Belongs to the peptidase M14 family.</text>
</comment>
<organism evidence="13 14">
    <name type="scientific">Phyllotreta striolata</name>
    <name type="common">Striped flea beetle</name>
    <name type="synonym">Crioceris striolata</name>
    <dbReference type="NCBI Taxonomy" id="444603"/>
    <lineage>
        <taxon>Eukaryota</taxon>
        <taxon>Metazoa</taxon>
        <taxon>Ecdysozoa</taxon>
        <taxon>Arthropoda</taxon>
        <taxon>Hexapoda</taxon>
        <taxon>Insecta</taxon>
        <taxon>Pterygota</taxon>
        <taxon>Neoptera</taxon>
        <taxon>Endopterygota</taxon>
        <taxon>Coleoptera</taxon>
        <taxon>Polyphaga</taxon>
        <taxon>Cucujiformia</taxon>
        <taxon>Chrysomeloidea</taxon>
        <taxon>Chrysomelidae</taxon>
        <taxon>Galerucinae</taxon>
        <taxon>Alticini</taxon>
        <taxon>Phyllotreta</taxon>
    </lineage>
</organism>
<dbReference type="FunFam" id="2.60.40.1120:FF:000016">
    <property type="entry name" value="carboxypeptidase D isoform X2"/>
    <property type="match status" value="1"/>
</dbReference>
<dbReference type="Proteomes" id="UP001153712">
    <property type="component" value="Chromosome 5"/>
</dbReference>
<feature type="domain" description="Peptidase M14" evidence="12">
    <location>
        <begin position="441"/>
        <end position="732"/>
    </location>
</feature>
<evidence type="ECO:0000256" key="10">
    <source>
        <dbReference type="SAM" id="Phobius"/>
    </source>
</evidence>
<feature type="domain" description="Peptidase M14" evidence="12">
    <location>
        <begin position="833"/>
        <end position="1105"/>
    </location>
</feature>
<dbReference type="InterPro" id="IPR057247">
    <property type="entry name" value="CARBOXYPEPT_ZN_2"/>
</dbReference>
<keyword evidence="10" id="KW-1133">Transmembrane helix</keyword>
<dbReference type="PROSITE" id="PS00133">
    <property type="entry name" value="CARBOXYPEPT_ZN_2"/>
    <property type="match status" value="1"/>
</dbReference>
<comment type="caution">
    <text evidence="9">Lacks conserved residue(s) required for the propagation of feature annotation.</text>
</comment>
<feature type="transmembrane region" description="Helical" evidence="10">
    <location>
        <begin position="1307"/>
        <end position="1328"/>
    </location>
</feature>
<dbReference type="FunFam" id="3.40.630.10:FF:000020">
    <property type="entry name" value="Carboxypeptidase D"/>
    <property type="match status" value="2"/>
</dbReference>
<feature type="active site" description="Proton donor/acceptor" evidence="9">
    <location>
        <position position="299"/>
    </location>
</feature>
<keyword evidence="10" id="KW-0472">Membrane</keyword>
<keyword evidence="7" id="KW-0862">Zinc</keyword>
<dbReference type="InterPro" id="IPR050753">
    <property type="entry name" value="Peptidase_M14_domain"/>
</dbReference>
<dbReference type="GO" id="GO:0008270">
    <property type="term" value="F:zinc ion binding"/>
    <property type="evidence" value="ECO:0007669"/>
    <property type="project" value="InterPro"/>
</dbReference>
<reference evidence="13" key="1">
    <citation type="submission" date="2022-01" db="EMBL/GenBank/DDBJ databases">
        <authorList>
            <person name="King R."/>
        </authorList>
    </citation>
    <scope>NUCLEOTIDE SEQUENCE</scope>
</reference>
<keyword evidence="5" id="KW-0479">Metal-binding</keyword>
<feature type="active site" description="Proton donor/acceptor" evidence="9">
    <location>
        <position position="702"/>
    </location>
</feature>
<dbReference type="PROSITE" id="PS00132">
    <property type="entry name" value="CARBOXYPEPT_ZN_1"/>
    <property type="match status" value="2"/>
</dbReference>
<dbReference type="InterPro" id="IPR008969">
    <property type="entry name" value="CarboxyPept-like_regulatory"/>
</dbReference>
<evidence type="ECO:0000256" key="3">
    <source>
        <dbReference type="ARBA" id="ARBA00022645"/>
    </source>
</evidence>
<feature type="chain" id="PRO_5040423306" description="Peptidase M14 domain-containing protein" evidence="11">
    <location>
        <begin position="18"/>
        <end position="1402"/>
    </location>
</feature>
<dbReference type="CDD" id="cd03868">
    <property type="entry name" value="M14_CPD_I"/>
    <property type="match status" value="1"/>
</dbReference>
<evidence type="ECO:0000256" key="9">
    <source>
        <dbReference type="PROSITE-ProRule" id="PRU01379"/>
    </source>
</evidence>
<dbReference type="InterPro" id="IPR000834">
    <property type="entry name" value="Peptidase_M14"/>
</dbReference>
<dbReference type="PANTHER" id="PTHR11532">
    <property type="entry name" value="PROTEASE M14 CARBOXYPEPTIDASE"/>
    <property type="match status" value="1"/>
</dbReference>
<evidence type="ECO:0000256" key="6">
    <source>
        <dbReference type="ARBA" id="ARBA00022801"/>
    </source>
</evidence>
<evidence type="ECO:0000256" key="4">
    <source>
        <dbReference type="ARBA" id="ARBA00022670"/>
    </source>
</evidence>
<dbReference type="Pfam" id="PF00246">
    <property type="entry name" value="Peptidase_M14"/>
    <property type="match status" value="3"/>
</dbReference>
<evidence type="ECO:0000256" key="11">
    <source>
        <dbReference type="SAM" id="SignalP"/>
    </source>
</evidence>
<dbReference type="EMBL" id="OU900098">
    <property type="protein sequence ID" value="CAG9862296.1"/>
    <property type="molecule type" value="Genomic_DNA"/>
</dbReference>